<reference evidence="3 4" key="1">
    <citation type="journal article" date="2014" name="Curr. Microbiol.">
        <title>Spirosoma radiotolerans sp. nov., a gamma-radiation-resistant bacterium isolated from gamma ray-irradiated soil.</title>
        <authorList>
            <person name="Lee J.J."/>
            <person name="Srinivasan S."/>
            <person name="Lim S."/>
            <person name="Joe M."/>
            <person name="Im S."/>
            <person name="Bae S.I."/>
            <person name="Park K.R."/>
            <person name="Han J.H."/>
            <person name="Park S.H."/>
            <person name="Joo B.M."/>
            <person name="Park S.J."/>
            <person name="Kim M.K."/>
        </authorList>
    </citation>
    <scope>NUCLEOTIDE SEQUENCE [LARGE SCALE GENOMIC DNA]</scope>
    <source>
        <strain evidence="3 4">DG5A</strain>
    </source>
</reference>
<dbReference type="GO" id="GO:0004553">
    <property type="term" value="F:hydrolase activity, hydrolyzing O-glycosyl compounds"/>
    <property type="evidence" value="ECO:0007669"/>
    <property type="project" value="UniProtKB-ARBA"/>
</dbReference>
<dbReference type="KEGG" id="srd:SD10_15815"/>
<dbReference type="PROSITE" id="PS50093">
    <property type="entry name" value="PKD"/>
    <property type="match status" value="1"/>
</dbReference>
<dbReference type="HOGENOM" id="CLU_512766_0_0_10"/>
<accession>A0A0E3ZX58</accession>
<dbReference type="Pfam" id="PF18911">
    <property type="entry name" value="PKD_4"/>
    <property type="match status" value="1"/>
</dbReference>
<dbReference type="PROSITE" id="PS50853">
    <property type="entry name" value="FN3"/>
    <property type="match status" value="1"/>
</dbReference>
<dbReference type="AlphaFoldDB" id="A0A0E3ZX58"/>
<dbReference type="InterPro" id="IPR000601">
    <property type="entry name" value="PKD_dom"/>
</dbReference>
<proteinExistence type="predicted"/>
<evidence type="ECO:0008006" key="5">
    <source>
        <dbReference type="Google" id="ProtNLM"/>
    </source>
</evidence>
<dbReference type="SUPFAM" id="SSF49265">
    <property type="entry name" value="Fibronectin type III"/>
    <property type="match status" value="1"/>
</dbReference>
<dbReference type="Pfam" id="PF13385">
    <property type="entry name" value="Laminin_G_3"/>
    <property type="match status" value="1"/>
</dbReference>
<evidence type="ECO:0000259" key="1">
    <source>
        <dbReference type="PROSITE" id="PS50093"/>
    </source>
</evidence>
<dbReference type="PROSITE" id="PS51257">
    <property type="entry name" value="PROKAR_LIPOPROTEIN"/>
    <property type="match status" value="1"/>
</dbReference>
<dbReference type="InterPro" id="IPR035986">
    <property type="entry name" value="PKD_dom_sf"/>
</dbReference>
<dbReference type="InterPro" id="IPR003961">
    <property type="entry name" value="FN3_dom"/>
</dbReference>
<dbReference type="SUPFAM" id="SSF49299">
    <property type="entry name" value="PKD domain"/>
    <property type="match status" value="1"/>
</dbReference>
<dbReference type="InterPro" id="IPR022409">
    <property type="entry name" value="PKD/Chitinase_dom"/>
</dbReference>
<name>A0A0E3ZX58_9BACT</name>
<sequence length="551" mass="59862">MQTSRTYLLILFSVCGLGSLLLSCGNWEVPTKKTQRECVKPSGTLNAPTQQRKVDFSISNSGGTIDKVNWDFGNGSTSATTGMTVSYTYPANGTYTVKATLTNTCGLETTIQQTVTVSDAVKPTVTLQAITTVSTTSALAGMTITSNGNATITQYGICYSATNQTPDKENDTVVQGALPAPTGTAVPMSLTGLQSNVIYYARSFATNAAGTVYSAVQTFQTGQNPVVVTNGTASVGVTTASINLVVQHLGNPAAIEYGIYYSSTTNIPDVNSPSVKIVSPTAGANVVVNLNDLTSNKTYYYRSFARLASGEIIYGPIMSFTTQIDPVAQDLIASVSFTDQSLLDVSGYNNHVQLVDNPTFTTDHKGRPNSAIFLDGVNDYFYMPENSNNSLNPEALSVSIWFKMSSFTHRMQVYNKSRFSDSNFETYSALLKLENDLGPNTTVMTNIKQNSGCQPGKGWLEFPFTSRIEVNTWYHLVFTYSGRTVRMYLNNVPLYTNTDLPLDKMDKCPGAELKFGAAIQGLNWYFHGAMDDIRIYKRALTASEVDALYKQ</sequence>
<dbReference type="EMBL" id="CP010429">
    <property type="protein sequence ID" value="AKD56145.1"/>
    <property type="molecule type" value="Genomic_DNA"/>
</dbReference>
<dbReference type="SMART" id="SM00089">
    <property type="entry name" value="PKD"/>
    <property type="match status" value="1"/>
</dbReference>
<dbReference type="InterPro" id="IPR036116">
    <property type="entry name" value="FN3_sf"/>
</dbReference>
<feature type="domain" description="PKD" evidence="1">
    <location>
        <begin position="53"/>
        <end position="124"/>
    </location>
</feature>
<dbReference type="GO" id="GO:0005975">
    <property type="term" value="P:carbohydrate metabolic process"/>
    <property type="evidence" value="ECO:0007669"/>
    <property type="project" value="UniProtKB-ARBA"/>
</dbReference>
<evidence type="ECO:0000313" key="3">
    <source>
        <dbReference type="EMBL" id="AKD56145.1"/>
    </source>
</evidence>
<dbReference type="PATRIC" id="fig|1379870.5.peg.3436"/>
<feature type="domain" description="Fibronectin type-III" evidence="2">
    <location>
        <begin position="123"/>
        <end position="224"/>
    </location>
</feature>
<protein>
    <recommendedName>
        <fullName evidence="5">PKD domain-containing protein</fullName>
    </recommendedName>
</protein>
<gene>
    <name evidence="3" type="ORF">SD10_15815</name>
</gene>
<keyword evidence="4" id="KW-1185">Reference proteome</keyword>
<evidence type="ECO:0000259" key="2">
    <source>
        <dbReference type="PROSITE" id="PS50853"/>
    </source>
</evidence>
<dbReference type="InterPro" id="IPR013320">
    <property type="entry name" value="ConA-like_dom_sf"/>
</dbReference>
<dbReference type="CDD" id="cd00146">
    <property type="entry name" value="PKD"/>
    <property type="match status" value="1"/>
</dbReference>
<dbReference type="InterPro" id="IPR013783">
    <property type="entry name" value="Ig-like_fold"/>
</dbReference>
<dbReference type="Gene3D" id="2.60.40.10">
    <property type="entry name" value="Immunoglobulins"/>
    <property type="match status" value="1"/>
</dbReference>
<dbReference type="SUPFAM" id="SSF49899">
    <property type="entry name" value="Concanavalin A-like lectins/glucanases"/>
    <property type="match status" value="1"/>
</dbReference>
<dbReference type="STRING" id="1379870.SD10_15815"/>
<organism evidence="3 4">
    <name type="scientific">Spirosoma radiotolerans</name>
    <dbReference type="NCBI Taxonomy" id="1379870"/>
    <lineage>
        <taxon>Bacteria</taxon>
        <taxon>Pseudomonadati</taxon>
        <taxon>Bacteroidota</taxon>
        <taxon>Cytophagia</taxon>
        <taxon>Cytophagales</taxon>
        <taxon>Cytophagaceae</taxon>
        <taxon>Spirosoma</taxon>
    </lineage>
</organism>
<dbReference type="Gene3D" id="2.60.120.200">
    <property type="match status" value="1"/>
</dbReference>
<dbReference type="RefSeq" id="WP_046574959.1">
    <property type="nucleotide sequence ID" value="NZ_CP010429.1"/>
</dbReference>
<evidence type="ECO:0000313" key="4">
    <source>
        <dbReference type="Proteomes" id="UP000033054"/>
    </source>
</evidence>
<dbReference type="Proteomes" id="UP000033054">
    <property type="component" value="Chromosome"/>
</dbReference>